<evidence type="ECO:0000256" key="2">
    <source>
        <dbReference type="ARBA" id="ARBA00022531"/>
    </source>
</evidence>
<accession>A0A1Z4JF13</accession>
<keyword evidence="3" id="KW-0042">Antenna complex</keyword>
<evidence type="ECO:0000256" key="3">
    <source>
        <dbReference type="ARBA" id="ARBA00022549"/>
    </source>
</evidence>
<evidence type="ECO:0000256" key="7">
    <source>
        <dbReference type="PROSITE-ProRule" id="PRU00775"/>
    </source>
</evidence>
<dbReference type="InterPro" id="IPR016470">
    <property type="entry name" value="Phycobilisome"/>
</dbReference>
<keyword evidence="11" id="KW-1185">Reference proteome</keyword>
<dbReference type="PIRSF" id="PIRSF005898">
    <property type="entry name" value="Phycobilisome_CpeC/CpcI"/>
    <property type="match status" value="1"/>
</dbReference>
<keyword evidence="2" id="KW-0602">Photosynthesis</keyword>
<dbReference type="Pfam" id="PF00427">
    <property type="entry name" value="PBS_linker_poly"/>
    <property type="match status" value="1"/>
</dbReference>
<dbReference type="GO" id="GO:0015979">
    <property type="term" value="P:photosynthesis"/>
    <property type="evidence" value="ECO:0007669"/>
    <property type="project" value="UniProtKB-KW"/>
</dbReference>
<protein>
    <submittedName>
        <fullName evidence="10">Phycobilisome linker polypeptide</fullName>
    </submittedName>
</protein>
<dbReference type="GO" id="GO:0030089">
    <property type="term" value="C:phycobilisome"/>
    <property type="evidence" value="ECO:0007669"/>
    <property type="project" value="UniProtKB-UniRule"/>
</dbReference>
<dbReference type="Pfam" id="PF01383">
    <property type="entry name" value="CpcD"/>
    <property type="match status" value="1"/>
</dbReference>
<dbReference type="Proteomes" id="UP000217895">
    <property type="component" value="Chromosome"/>
</dbReference>
<dbReference type="PROSITE" id="PS51441">
    <property type="entry name" value="CPCD_LIKE"/>
    <property type="match status" value="1"/>
</dbReference>
<evidence type="ECO:0000256" key="4">
    <source>
        <dbReference type="ARBA" id="ARBA00022738"/>
    </source>
</evidence>
<dbReference type="InterPro" id="IPR008213">
    <property type="entry name" value="CpcD-like_dom"/>
</dbReference>
<name>A0A1Z4JF13_LEPBY</name>
<proteinExistence type="inferred from homology"/>
<evidence type="ECO:0000259" key="9">
    <source>
        <dbReference type="PROSITE" id="PS51445"/>
    </source>
</evidence>
<dbReference type="PANTHER" id="PTHR34011">
    <property type="entry name" value="PHYCOBILISOME 32.1 KDA LINKER POLYPEPTIDE, PHYCOCYANIN-ASSOCIATED, ROD 2-RELATED"/>
    <property type="match status" value="1"/>
</dbReference>
<keyword evidence="5" id="KW-0793">Thylakoid</keyword>
<evidence type="ECO:0000256" key="1">
    <source>
        <dbReference type="ARBA" id="ARBA00004445"/>
    </source>
</evidence>
<evidence type="ECO:0000256" key="6">
    <source>
        <dbReference type="ARBA" id="ARBA00023136"/>
    </source>
</evidence>
<evidence type="ECO:0000259" key="8">
    <source>
        <dbReference type="PROSITE" id="PS51441"/>
    </source>
</evidence>
<feature type="domain" description="PBS-linker" evidence="9">
    <location>
        <begin position="1"/>
        <end position="181"/>
    </location>
</feature>
<organism evidence="10 11">
    <name type="scientific">Leptolyngbya boryana NIES-2135</name>
    <dbReference type="NCBI Taxonomy" id="1973484"/>
    <lineage>
        <taxon>Bacteria</taxon>
        <taxon>Bacillati</taxon>
        <taxon>Cyanobacteriota</taxon>
        <taxon>Cyanophyceae</taxon>
        <taxon>Leptolyngbyales</taxon>
        <taxon>Leptolyngbyaceae</taxon>
        <taxon>Leptolyngbya group</taxon>
        <taxon>Leptolyngbya</taxon>
    </lineage>
</organism>
<comment type="subcellular location">
    <subcellularLocation>
        <location evidence="1">Cellular thylakoid membrane</location>
        <topology evidence="1">Peripheral membrane protein</topology>
        <orientation evidence="1">Cytoplasmic side</orientation>
    </subcellularLocation>
</comment>
<dbReference type="InterPro" id="IPR001297">
    <property type="entry name" value="PBS_linker_dom"/>
</dbReference>
<dbReference type="PANTHER" id="PTHR34011:SF6">
    <property type="entry name" value="PHYCOBILIPROTEIN APCE"/>
    <property type="match status" value="1"/>
</dbReference>
<dbReference type="Gene3D" id="1.10.3130.20">
    <property type="entry name" value="Phycobilisome linker domain"/>
    <property type="match status" value="1"/>
</dbReference>
<feature type="domain" description="CpcD-like" evidence="8">
    <location>
        <begin position="219"/>
        <end position="271"/>
    </location>
</feature>
<reference evidence="10 11" key="1">
    <citation type="submission" date="2017-06" db="EMBL/GenBank/DDBJ databases">
        <title>Genome sequencing of cyanobaciteial culture collection at National Institute for Environmental Studies (NIES).</title>
        <authorList>
            <person name="Hirose Y."/>
            <person name="Shimura Y."/>
            <person name="Fujisawa T."/>
            <person name="Nakamura Y."/>
            <person name="Kawachi M."/>
        </authorList>
    </citation>
    <scope>NUCLEOTIDE SEQUENCE [LARGE SCALE GENOMIC DNA]</scope>
    <source>
        <strain evidence="10 11">NIES-2135</strain>
    </source>
</reference>
<evidence type="ECO:0000256" key="5">
    <source>
        <dbReference type="ARBA" id="ARBA00023078"/>
    </source>
</evidence>
<keyword evidence="4 7" id="KW-0605">Phycobilisome</keyword>
<dbReference type="PROSITE" id="PS51445">
    <property type="entry name" value="PBS_LINKER"/>
    <property type="match status" value="1"/>
</dbReference>
<gene>
    <name evidence="10" type="ORF">NIES2135_21870</name>
</gene>
<comment type="similarity">
    <text evidence="7">Belongs to the phycobilisome linker protein family.</text>
</comment>
<sequence>MPGLQEAARLGITPFEEAKPVELRANWTQDEVQAVIRAAYRQVLGNEHLMQSERLVAAESQLVQGVISVRDFVRAIATSDLYREKFLYPNFHVRFIELNYKHFLGRAPYEQAEISYHLDLFLNEGYEAEINSYLDSVEYQSSFGENIVPYHRDFQVDHPGSRAIGFSRLLHLYRGYANSDRSQGQKQPRLTWEVAKNLATPISAPSATALSGALGGNRGDVYRLRVLRSASPNSAVVRQATTEVLVSYDQLSSKLQQLNRSGSRVVSVTPV</sequence>
<dbReference type="InterPro" id="IPR038255">
    <property type="entry name" value="PBS_linker_sf"/>
</dbReference>
<dbReference type="SMART" id="SM01094">
    <property type="entry name" value="CpcD"/>
    <property type="match status" value="1"/>
</dbReference>
<evidence type="ECO:0000313" key="10">
    <source>
        <dbReference type="EMBL" id="BAY55364.1"/>
    </source>
</evidence>
<dbReference type="EMBL" id="AP018203">
    <property type="protein sequence ID" value="BAY55364.1"/>
    <property type="molecule type" value="Genomic_DNA"/>
</dbReference>
<evidence type="ECO:0000313" key="11">
    <source>
        <dbReference type="Proteomes" id="UP000217895"/>
    </source>
</evidence>
<dbReference type="AlphaFoldDB" id="A0A1Z4JF13"/>
<dbReference type="GO" id="GO:0031676">
    <property type="term" value="C:plasma membrane-derived thylakoid membrane"/>
    <property type="evidence" value="ECO:0007669"/>
    <property type="project" value="UniProtKB-SubCell"/>
</dbReference>
<keyword evidence="6" id="KW-0472">Membrane</keyword>